<evidence type="ECO:0000256" key="3">
    <source>
        <dbReference type="ARBA" id="ARBA00022475"/>
    </source>
</evidence>
<keyword evidence="2" id="KW-0813">Transport</keyword>
<dbReference type="PANTHER" id="PTHR11795">
    <property type="entry name" value="BRANCHED-CHAIN AMINO ACID TRANSPORT SYSTEM PERMEASE PROTEIN LIVH"/>
    <property type="match status" value="1"/>
</dbReference>
<evidence type="ECO:0000256" key="1">
    <source>
        <dbReference type="ARBA" id="ARBA00004651"/>
    </source>
</evidence>
<feature type="transmembrane region" description="Helical" evidence="9">
    <location>
        <begin position="40"/>
        <end position="63"/>
    </location>
</feature>
<proteinExistence type="inferred from homology"/>
<keyword evidence="5" id="KW-0029">Amino-acid transport</keyword>
<dbReference type="Pfam" id="PF02653">
    <property type="entry name" value="BPD_transp_2"/>
    <property type="match status" value="1"/>
</dbReference>
<keyword evidence="3" id="KW-1003">Cell membrane</keyword>
<keyword evidence="4 9" id="KW-0812">Transmembrane</keyword>
<sequence>MAENIIIPLTIISILNGLLYASVLFLVSSGLNLVYGVMRIVNLAHGNFFALGAYTTVWLLQVYGQTLSAGPIPYIVPPILGGALVALIAAAVEPTLLRPIYARLEEFQLILTFGILLILQDVFLLVFGGVPLAARDPYFKLGSIQIGEVLRFPTYNLVVIAVGLLIAFILWFILYRTKFGIILRATSMDREISLSLGINVKTVFTVTFVIGCFIAGLTGGYLAIKDTATLNLGIEILVLSFIVMVVGGLGSLKGAFIGALIVGYLRVLVTLTFPEFELALLWLVAAGILLVRPQGLFGR</sequence>
<evidence type="ECO:0000256" key="8">
    <source>
        <dbReference type="ARBA" id="ARBA00037998"/>
    </source>
</evidence>
<dbReference type="PANTHER" id="PTHR11795:SF442">
    <property type="entry name" value="ABC TRANSPORTER ATP-BINDING PROTEIN"/>
    <property type="match status" value="1"/>
</dbReference>
<name>A0A7C5LCY5_CALS0</name>
<feature type="transmembrane region" description="Helical" evidence="9">
    <location>
        <begin position="6"/>
        <end position="28"/>
    </location>
</feature>
<dbReference type="EMBL" id="DRWN01000004">
    <property type="protein sequence ID" value="HHK67576.1"/>
    <property type="molecule type" value="Genomic_DNA"/>
</dbReference>
<evidence type="ECO:0000256" key="4">
    <source>
        <dbReference type="ARBA" id="ARBA00022692"/>
    </source>
</evidence>
<dbReference type="GO" id="GO:0006865">
    <property type="term" value="P:amino acid transport"/>
    <property type="evidence" value="ECO:0007669"/>
    <property type="project" value="UniProtKB-KW"/>
</dbReference>
<evidence type="ECO:0000256" key="2">
    <source>
        <dbReference type="ARBA" id="ARBA00022448"/>
    </source>
</evidence>
<comment type="subcellular location">
    <subcellularLocation>
        <location evidence="1">Cell membrane</location>
        <topology evidence="1">Multi-pass membrane protein</topology>
    </subcellularLocation>
</comment>
<protein>
    <submittedName>
        <fullName evidence="10">Branched-chain amino acid ABC transporter permease</fullName>
    </submittedName>
</protein>
<dbReference type="InterPro" id="IPR052157">
    <property type="entry name" value="BCAA_transport_permease"/>
</dbReference>
<evidence type="ECO:0000256" key="6">
    <source>
        <dbReference type="ARBA" id="ARBA00022989"/>
    </source>
</evidence>
<reference evidence="10" key="1">
    <citation type="journal article" date="2020" name="mSystems">
        <title>Genome- and Community-Level Interaction Insights into Carbon Utilization and Element Cycling Functions of Hydrothermarchaeota in Hydrothermal Sediment.</title>
        <authorList>
            <person name="Zhou Z."/>
            <person name="Liu Y."/>
            <person name="Xu W."/>
            <person name="Pan J."/>
            <person name="Luo Z.H."/>
            <person name="Li M."/>
        </authorList>
    </citation>
    <scope>NUCLEOTIDE SEQUENCE [LARGE SCALE GENOMIC DNA]</scope>
    <source>
        <strain evidence="10">SpSt-1056</strain>
    </source>
</reference>
<evidence type="ECO:0000313" key="10">
    <source>
        <dbReference type="EMBL" id="HHK67576.1"/>
    </source>
</evidence>
<feature type="transmembrane region" description="Helical" evidence="9">
    <location>
        <begin position="109"/>
        <end position="134"/>
    </location>
</feature>
<gene>
    <name evidence="10" type="ORF">ENM11_00255</name>
</gene>
<evidence type="ECO:0000256" key="7">
    <source>
        <dbReference type="ARBA" id="ARBA00023136"/>
    </source>
</evidence>
<feature type="transmembrane region" description="Helical" evidence="9">
    <location>
        <begin position="196"/>
        <end position="224"/>
    </location>
</feature>
<keyword evidence="7 9" id="KW-0472">Membrane</keyword>
<feature type="transmembrane region" description="Helical" evidence="9">
    <location>
        <begin position="230"/>
        <end position="249"/>
    </location>
</feature>
<keyword evidence="6 9" id="KW-1133">Transmembrane helix</keyword>
<comment type="similarity">
    <text evidence="8">Belongs to the binding-protein-dependent transport system permease family. LivHM subfamily.</text>
</comment>
<dbReference type="CDD" id="cd06582">
    <property type="entry name" value="TM_PBP1_LivH_like"/>
    <property type="match status" value="1"/>
</dbReference>
<organism evidence="10">
    <name type="scientific">Caldiarchaeum subterraneum</name>
    <dbReference type="NCBI Taxonomy" id="311458"/>
    <lineage>
        <taxon>Archaea</taxon>
        <taxon>Nitrososphaerota</taxon>
        <taxon>Candidatus Caldarchaeales</taxon>
        <taxon>Candidatus Caldarchaeaceae</taxon>
        <taxon>Candidatus Caldarchaeum</taxon>
    </lineage>
</organism>
<evidence type="ECO:0000256" key="5">
    <source>
        <dbReference type="ARBA" id="ARBA00022970"/>
    </source>
</evidence>
<accession>A0A7C5LCY5</accession>
<evidence type="ECO:0000256" key="9">
    <source>
        <dbReference type="SAM" id="Phobius"/>
    </source>
</evidence>
<dbReference type="AlphaFoldDB" id="A0A7C5LCY5"/>
<dbReference type="GO" id="GO:0005886">
    <property type="term" value="C:plasma membrane"/>
    <property type="evidence" value="ECO:0007669"/>
    <property type="project" value="UniProtKB-SubCell"/>
</dbReference>
<feature type="transmembrane region" description="Helical" evidence="9">
    <location>
        <begin position="154"/>
        <end position="175"/>
    </location>
</feature>
<dbReference type="GO" id="GO:0022857">
    <property type="term" value="F:transmembrane transporter activity"/>
    <property type="evidence" value="ECO:0007669"/>
    <property type="project" value="InterPro"/>
</dbReference>
<comment type="caution">
    <text evidence="10">The sequence shown here is derived from an EMBL/GenBank/DDBJ whole genome shotgun (WGS) entry which is preliminary data.</text>
</comment>
<feature type="transmembrane region" description="Helical" evidence="9">
    <location>
        <begin position="75"/>
        <end position="97"/>
    </location>
</feature>
<dbReference type="InterPro" id="IPR001851">
    <property type="entry name" value="ABC_transp_permease"/>
</dbReference>